<feature type="region of interest" description="Disordered" evidence="8">
    <location>
        <begin position="76"/>
        <end position="99"/>
    </location>
</feature>
<feature type="region of interest" description="Disordered" evidence="8">
    <location>
        <begin position="1"/>
        <end position="28"/>
    </location>
</feature>
<keyword evidence="5" id="KW-0406">Ion transport</keyword>
<dbReference type="GO" id="GO:0016020">
    <property type="term" value="C:membrane"/>
    <property type="evidence" value="ECO:0007669"/>
    <property type="project" value="UniProtKB-SubCell"/>
</dbReference>
<evidence type="ECO:0000256" key="4">
    <source>
        <dbReference type="ARBA" id="ARBA00022781"/>
    </source>
</evidence>
<evidence type="ECO:0000256" key="2">
    <source>
        <dbReference type="ARBA" id="ARBA00007046"/>
    </source>
</evidence>
<dbReference type="InterPro" id="IPR000711">
    <property type="entry name" value="ATPase_OSCP/dsu"/>
</dbReference>
<dbReference type="SUPFAM" id="SSF47928">
    <property type="entry name" value="N-terminal domain of the delta subunit of the F1F0-ATP synthase"/>
    <property type="match status" value="1"/>
</dbReference>
<evidence type="ECO:0000256" key="8">
    <source>
        <dbReference type="SAM" id="MobiDB-lite"/>
    </source>
</evidence>
<name>A0AAP0PJN1_9MAGN</name>
<keyword evidence="6" id="KW-0472">Membrane</keyword>
<evidence type="ECO:0000313" key="10">
    <source>
        <dbReference type="Proteomes" id="UP001419268"/>
    </source>
</evidence>
<evidence type="ECO:0000256" key="3">
    <source>
        <dbReference type="ARBA" id="ARBA00022448"/>
    </source>
</evidence>
<dbReference type="GO" id="GO:0046933">
    <property type="term" value="F:proton-transporting ATP synthase activity, rotational mechanism"/>
    <property type="evidence" value="ECO:0007669"/>
    <property type="project" value="InterPro"/>
</dbReference>
<dbReference type="InterPro" id="IPR026015">
    <property type="entry name" value="ATP_synth_OSCP/delta_N_sf"/>
</dbReference>
<reference evidence="9 10" key="1">
    <citation type="submission" date="2024-01" db="EMBL/GenBank/DDBJ databases">
        <title>Genome assemblies of Stephania.</title>
        <authorList>
            <person name="Yang L."/>
        </authorList>
    </citation>
    <scope>NUCLEOTIDE SEQUENCE [LARGE SCALE GENOMIC DNA]</scope>
    <source>
        <strain evidence="9">JXDWG</strain>
        <tissue evidence="9">Leaf</tissue>
    </source>
</reference>
<proteinExistence type="inferred from homology"/>
<dbReference type="PANTHER" id="PTHR11910">
    <property type="entry name" value="ATP SYNTHASE DELTA CHAIN"/>
    <property type="match status" value="1"/>
</dbReference>
<dbReference type="Proteomes" id="UP001419268">
    <property type="component" value="Unassembled WGS sequence"/>
</dbReference>
<accession>A0AAP0PJN1</accession>
<keyword evidence="4" id="KW-0375">Hydrogen ion transport</keyword>
<evidence type="ECO:0000256" key="5">
    <source>
        <dbReference type="ARBA" id="ARBA00023065"/>
    </source>
</evidence>
<evidence type="ECO:0000256" key="6">
    <source>
        <dbReference type="ARBA" id="ARBA00023136"/>
    </source>
</evidence>
<sequence length="215" mass="23991">MESLSTGTVSTLKQAPPPPPPRIPSAPALRDRHLPLHAQHLFTTKPNSSIPHTHSRPTSSPFTNNNVFSSHPFHWTSHHHHHHHHHHLHHHHIHHPSPPILHRNPAVGYAAALLDVALSNNALHVLQTDVPRFLKLFKNRSLVAFLADTSVGDRIKGEALKEIAEKGKFQKHLAVLLNMLVNKSKVGMVSEVLEEFQMLVTQLLLVSSSDNKQTG</sequence>
<comment type="similarity">
    <text evidence="2">Belongs to the ATPase delta chain family.</text>
</comment>
<keyword evidence="3" id="KW-0813">Transport</keyword>
<keyword evidence="10" id="KW-1185">Reference proteome</keyword>
<evidence type="ECO:0000256" key="1">
    <source>
        <dbReference type="ARBA" id="ARBA00004370"/>
    </source>
</evidence>
<dbReference type="AlphaFoldDB" id="A0AAP0PJN1"/>
<organism evidence="9 10">
    <name type="scientific">Stephania cephalantha</name>
    <dbReference type="NCBI Taxonomy" id="152367"/>
    <lineage>
        <taxon>Eukaryota</taxon>
        <taxon>Viridiplantae</taxon>
        <taxon>Streptophyta</taxon>
        <taxon>Embryophyta</taxon>
        <taxon>Tracheophyta</taxon>
        <taxon>Spermatophyta</taxon>
        <taxon>Magnoliopsida</taxon>
        <taxon>Ranunculales</taxon>
        <taxon>Menispermaceae</taxon>
        <taxon>Menispermoideae</taxon>
        <taxon>Cissampelideae</taxon>
        <taxon>Stephania</taxon>
    </lineage>
</organism>
<feature type="region of interest" description="Disordered" evidence="8">
    <location>
        <begin position="43"/>
        <end position="64"/>
    </location>
</feature>
<dbReference type="Gene3D" id="1.10.520.20">
    <property type="entry name" value="N-terminal domain of the delta subunit of the F1F0-ATP synthase"/>
    <property type="match status" value="1"/>
</dbReference>
<dbReference type="Pfam" id="PF00213">
    <property type="entry name" value="OSCP"/>
    <property type="match status" value="1"/>
</dbReference>
<protein>
    <submittedName>
        <fullName evidence="9">Uncharacterized protein</fullName>
    </submittedName>
</protein>
<evidence type="ECO:0000313" key="9">
    <source>
        <dbReference type="EMBL" id="KAK9147218.1"/>
    </source>
</evidence>
<gene>
    <name evidence="9" type="ORF">Scep_005975</name>
</gene>
<dbReference type="EMBL" id="JBBNAG010000003">
    <property type="protein sequence ID" value="KAK9147218.1"/>
    <property type="molecule type" value="Genomic_DNA"/>
</dbReference>
<feature type="compositionally biased region" description="Basic residues" evidence="8">
    <location>
        <begin position="76"/>
        <end position="95"/>
    </location>
</feature>
<feature type="compositionally biased region" description="Pro residues" evidence="8">
    <location>
        <begin position="15"/>
        <end position="24"/>
    </location>
</feature>
<feature type="compositionally biased region" description="Polar residues" evidence="8">
    <location>
        <begin position="1"/>
        <end position="13"/>
    </location>
</feature>
<evidence type="ECO:0000256" key="7">
    <source>
        <dbReference type="ARBA" id="ARBA00023310"/>
    </source>
</evidence>
<keyword evidence="7" id="KW-0066">ATP synthesis</keyword>
<comment type="subcellular location">
    <subcellularLocation>
        <location evidence="1">Membrane</location>
    </subcellularLocation>
</comment>
<comment type="caution">
    <text evidence="9">The sequence shown here is derived from an EMBL/GenBank/DDBJ whole genome shotgun (WGS) entry which is preliminary data.</text>
</comment>